<dbReference type="SUPFAM" id="SSF52540">
    <property type="entry name" value="P-loop containing nucleoside triphosphate hydrolases"/>
    <property type="match status" value="1"/>
</dbReference>
<dbReference type="Gene3D" id="3.40.50.300">
    <property type="entry name" value="P-loop containing nucleotide triphosphate hydrolases"/>
    <property type="match status" value="1"/>
</dbReference>
<protein>
    <submittedName>
        <fullName evidence="1">Uncharacterized protein</fullName>
    </submittedName>
</protein>
<dbReference type="InterPro" id="IPR036390">
    <property type="entry name" value="WH_DNA-bd_sf"/>
</dbReference>
<dbReference type="EMBL" id="FZNZ01000006">
    <property type="protein sequence ID" value="SNR71807.1"/>
    <property type="molecule type" value="Genomic_DNA"/>
</dbReference>
<keyword evidence="2" id="KW-1185">Reference proteome</keyword>
<organism evidence="1 2">
    <name type="scientific">Prevotella jejuni</name>
    <dbReference type="NCBI Taxonomy" id="1177574"/>
    <lineage>
        <taxon>Bacteria</taxon>
        <taxon>Pseudomonadati</taxon>
        <taxon>Bacteroidota</taxon>
        <taxon>Bacteroidia</taxon>
        <taxon>Bacteroidales</taxon>
        <taxon>Prevotellaceae</taxon>
        <taxon>Prevotella</taxon>
    </lineage>
</organism>
<name>A0A2K9H9Q4_9BACT</name>
<dbReference type="InterPro" id="IPR027417">
    <property type="entry name" value="P-loop_NTPase"/>
</dbReference>
<reference evidence="1 2" key="1">
    <citation type="submission" date="2017-06" db="EMBL/GenBank/DDBJ databases">
        <authorList>
            <person name="Varghese N."/>
            <person name="Submissions S."/>
        </authorList>
    </citation>
    <scope>NUCLEOTIDE SEQUENCE [LARGE SCALE GENOMIC DNA]</scope>
    <source>
        <strain evidence="1 2">DSM 26989</strain>
    </source>
</reference>
<dbReference type="Pfam" id="PF03008">
    <property type="entry name" value="DUF234"/>
    <property type="match status" value="1"/>
</dbReference>
<gene>
    <name evidence="1" type="ORF">SAMN06265364_10673</name>
</gene>
<dbReference type="InterPro" id="IPR011579">
    <property type="entry name" value="ATPase_dom"/>
</dbReference>
<proteinExistence type="predicted"/>
<comment type="caution">
    <text evidence="1">The sequence shown here is derived from an EMBL/GenBank/DDBJ whole genome shotgun (WGS) entry which is preliminary data.</text>
</comment>
<evidence type="ECO:0000313" key="2">
    <source>
        <dbReference type="Proteomes" id="UP000198427"/>
    </source>
</evidence>
<evidence type="ECO:0000313" key="1">
    <source>
        <dbReference type="EMBL" id="SNR71807.1"/>
    </source>
</evidence>
<dbReference type="PANTHER" id="PTHR34704:SF1">
    <property type="entry name" value="ATPASE"/>
    <property type="match status" value="1"/>
</dbReference>
<sequence length="441" mass="51552">MRFYDRINELKLLSDVELLSHQEAQMTVLIGRRRIGKTELTLKGGERLTLLYFFVARKSEALLCDDFRAVIEETLQVPIGRYTSFSKLFHHVMELSKTRAFTLIIDEFQDFGRVNSSIFSELQREWDLNKGGSHLNLIVSGSIYSMMHKLFEDSKEPLFSRAGRIINLQPFTTDTLKEILRDFNPSYTAEDLLALFTVSGGVAWYISLLMDNKRTVRKSIYSMLTEVNSPFINEGKNVLIEEFGADYSIYFSILICISEGQLTRKEIENKIGMEASGIGSYLERLEKYYGLIERHQPIFAKSNSRKVRYTLCDNFLTLWFRFFFKYQAFVENGALKQLARLIERDINILEGFMLERYFERKLRETGDYTRIGKYWDRKGENEIDLIAVNEIDKVAWVYEVKRNANKYDEDILRAKVDNLLQNCSEFRSYKLSLGCLSLDDM</sequence>
<accession>A0A2K9H9Q4</accession>
<dbReference type="SUPFAM" id="SSF46785">
    <property type="entry name" value="Winged helix' DNA-binding domain"/>
    <property type="match status" value="1"/>
</dbReference>
<dbReference type="Proteomes" id="UP000198427">
    <property type="component" value="Unassembled WGS sequence"/>
</dbReference>
<dbReference type="RefSeq" id="WP_089365701.1">
    <property type="nucleotide sequence ID" value="NZ_CP023863.1"/>
</dbReference>
<dbReference type="KEGG" id="pje:CRM71_08620"/>
<dbReference type="GO" id="GO:0005524">
    <property type="term" value="F:ATP binding"/>
    <property type="evidence" value="ECO:0007669"/>
    <property type="project" value="InterPro"/>
</dbReference>
<dbReference type="GeneID" id="94029457"/>
<dbReference type="InterPro" id="IPR004256">
    <property type="entry name" value="DUF234"/>
</dbReference>
<dbReference type="PANTHER" id="PTHR34704">
    <property type="entry name" value="ATPASE"/>
    <property type="match status" value="1"/>
</dbReference>
<dbReference type="OrthoDB" id="9813134at2"/>
<dbReference type="AlphaFoldDB" id="A0A2K9H9Q4"/>
<dbReference type="Pfam" id="PF01637">
    <property type="entry name" value="ATPase_2"/>
    <property type="match status" value="1"/>
</dbReference>